<accession>A0ABD3AAJ9</accession>
<feature type="transmembrane region" description="Helical" evidence="8">
    <location>
        <begin position="227"/>
        <end position="251"/>
    </location>
</feature>
<dbReference type="InterPro" id="IPR046959">
    <property type="entry name" value="PRK1-6/SRF4-like"/>
</dbReference>
<gene>
    <name evidence="10" type="ORF">ACH5RR_007890</name>
</gene>
<dbReference type="Gene3D" id="3.30.200.20">
    <property type="entry name" value="Phosphorylase Kinase, domain 1"/>
    <property type="match status" value="1"/>
</dbReference>
<protein>
    <recommendedName>
        <fullName evidence="9">Protein kinase domain-containing protein</fullName>
    </recommendedName>
</protein>
<evidence type="ECO:0000313" key="10">
    <source>
        <dbReference type="EMBL" id="KAL3528568.1"/>
    </source>
</evidence>
<evidence type="ECO:0000256" key="6">
    <source>
        <dbReference type="ARBA" id="ARBA00023136"/>
    </source>
</evidence>
<comment type="subcellular location">
    <subcellularLocation>
        <location evidence="1">Membrane</location>
    </subcellularLocation>
</comment>
<keyword evidence="4" id="KW-0677">Repeat</keyword>
<dbReference type="InterPro" id="IPR000719">
    <property type="entry name" value="Prot_kinase_dom"/>
</dbReference>
<evidence type="ECO:0000256" key="3">
    <source>
        <dbReference type="ARBA" id="ARBA00022692"/>
    </source>
</evidence>
<dbReference type="EMBL" id="JBJUIK010000004">
    <property type="protein sequence ID" value="KAL3528568.1"/>
    <property type="molecule type" value="Genomic_DNA"/>
</dbReference>
<comment type="caution">
    <text evidence="10">The sequence shown here is derived from an EMBL/GenBank/DDBJ whole genome shotgun (WGS) entry which is preliminary data.</text>
</comment>
<dbReference type="InterPro" id="IPR032675">
    <property type="entry name" value="LRR_dom_sf"/>
</dbReference>
<dbReference type="PANTHER" id="PTHR48007">
    <property type="entry name" value="LEUCINE-RICH REPEAT RECEPTOR-LIKE PROTEIN KINASE PXC1"/>
    <property type="match status" value="1"/>
</dbReference>
<keyword evidence="3 8" id="KW-0812">Transmembrane</keyword>
<feature type="domain" description="Protein kinase" evidence="9">
    <location>
        <begin position="319"/>
        <end position="594"/>
    </location>
</feature>
<dbReference type="InterPro" id="IPR011009">
    <property type="entry name" value="Kinase-like_dom_sf"/>
</dbReference>
<keyword evidence="2" id="KW-0433">Leucine-rich repeat</keyword>
<dbReference type="Proteomes" id="UP001630127">
    <property type="component" value="Unassembled WGS sequence"/>
</dbReference>
<dbReference type="PANTHER" id="PTHR48007:SF38">
    <property type="entry name" value="LEUCINE-RICH REPEAT PROTEIN KINASE FAMILY PROTEIN"/>
    <property type="match status" value="1"/>
</dbReference>
<dbReference type="Gene3D" id="1.10.510.10">
    <property type="entry name" value="Transferase(Phosphotransferase) domain 1"/>
    <property type="match status" value="1"/>
</dbReference>
<keyword evidence="11" id="KW-1185">Reference proteome</keyword>
<evidence type="ECO:0000313" key="11">
    <source>
        <dbReference type="Proteomes" id="UP001630127"/>
    </source>
</evidence>
<evidence type="ECO:0000259" key="9">
    <source>
        <dbReference type="PROSITE" id="PS50011"/>
    </source>
</evidence>
<keyword evidence="6 8" id="KW-0472">Membrane</keyword>
<dbReference type="SUPFAM" id="SSF56112">
    <property type="entry name" value="Protein kinase-like (PK-like)"/>
    <property type="match status" value="1"/>
</dbReference>
<dbReference type="Pfam" id="PF13855">
    <property type="entry name" value="LRR_8"/>
    <property type="match status" value="1"/>
</dbReference>
<dbReference type="InterPro" id="IPR013210">
    <property type="entry name" value="LRR_N_plant-typ"/>
</dbReference>
<dbReference type="SUPFAM" id="SSF52058">
    <property type="entry name" value="L domain-like"/>
    <property type="match status" value="1"/>
</dbReference>
<dbReference type="GO" id="GO:0016020">
    <property type="term" value="C:membrane"/>
    <property type="evidence" value="ECO:0007669"/>
    <property type="project" value="UniProtKB-SubCell"/>
</dbReference>
<evidence type="ECO:0000256" key="4">
    <source>
        <dbReference type="ARBA" id="ARBA00022737"/>
    </source>
</evidence>
<dbReference type="AlphaFoldDB" id="A0ABD3AAJ9"/>
<evidence type="ECO:0000256" key="7">
    <source>
        <dbReference type="SAM" id="MobiDB-lite"/>
    </source>
</evidence>
<organism evidence="10 11">
    <name type="scientific">Cinchona calisaya</name>
    <dbReference type="NCBI Taxonomy" id="153742"/>
    <lineage>
        <taxon>Eukaryota</taxon>
        <taxon>Viridiplantae</taxon>
        <taxon>Streptophyta</taxon>
        <taxon>Embryophyta</taxon>
        <taxon>Tracheophyta</taxon>
        <taxon>Spermatophyta</taxon>
        <taxon>Magnoliopsida</taxon>
        <taxon>eudicotyledons</taxon>
        <taxon>Gunneridae</taxon>
        <taxon>Pentapetalae</taxon>
        <taxon>asterids</taxon>
        <taxon>lamiids</taxon>
        <taxon>Gentianales</taxon>
        <taxon>Rubiaceae</taxon>
        <taxon>Cinchonoideae</taxon>
        <taxon>Cinchoneae</taxon>
        <taxon>Cinchona</taxon>
    </lineage>
</organism>
<proteinExistence type="predicted"/>
<name>A0ABD3AAJ9_9GENT</name>
<sequence>MAFSVTDSEALLKLKQSFRNSEALDSWKPGTNACEKDNKWAGVICVNGNVNSIQLNGMNLSGIIDVDALLQIPGLRILGFMFNSFSGPIPGFNRLGALRAIYLTGNEFSGEISEDYFGKMESLKKVWLSNNKFVGSIPLSLGRLPHLFELHLEGNQFSGTIPPLEQPTLMSLDLSNNNLRGEIPQGLSRFNASSFQGNPGICGEKLGISCGDTMEPSSNGDDDNSRMISIGFLIASGIMLLLMCFGIYVLMRRQERECNIMVKENLDESIGLPIASTSKKELSGSRKRFGSSRKGSNRIGDIVIVNDEKGEFGLSDLMKASAEVLGSGTLGSTYKALMSNGLAVVVKRIKEMNKIGKDGFDAEIRRFGRLKHKNVLTPLAYHFRKDEKLLVYEYIPKGSLLYQLHADRGPSHAELNWPTRLKIIEGIAQGLGYLHTELSTFEVPHGNLRSNNVLLNLDNEPILADYGYSCLISGQARQSLFAYKSPEVVQHQQKATPKCDVYSFGVIILELITGKFPSQYLNSGTGGTDVVQWAKSAIAEGRETEIYDPEIASSRNSLGEMELLLHIAADCTENDPEQRLDIREAIRRIEDIQIGGYQRPASFHVLPSLRDGYAESADSTQSQLGLNAEHVYDDQQRNSISIDQDNRSGLQPTESFAFDPSHPNL</sequence>
<dbReference type="PROSITE" id="PS50011">
    <property type="entry name" value="PROTEIN_KINASE_DOM"/>
    <property type="match status" value="1"/>
</dbReference>
<keyword evidence="5 8" id="KW-1133">Transmembrane helix</keyword>
<dbReference type="InterPro" id="IPR001611">
    <property type="entry name" value="Leu-rich_rpt"/>
</dbReference>
<dbReference type="Gene3D" id="3.80.10.10">
    <property type="entry name" value="Ribonuclease Inhibitor"/>
    <property type="match status" value="2"/>
</dbReference>
<feature type="region of interest" description="Disordered" evidence="7">
    <location>
        <begin position="642"/>
        <end position="665"/>
    </location>
</feature>
<evidence type="ECO:0000256" key="1">
    <source>
        <dbReference type="ARBA" id="ARBA00004370"/>
    </source>
</evidence>
<dbReference type="Pfam" id="PF00560">
    <property type="entry name" value="LRR_1"/>
    <property type="match status" value="1"/>
</dbReference>
<evidence type="ECO:0000256" key="2">
    <source>
        <dbReference type="ARBA" id="ARBA00022614"/>
    </source>
</evidence>
<evidence type="ECO:0000256" key="8">
    <source>
        <dbReference type="SAM" id="Phobius"/>
    </source>
</evidence>
<dbReference type="Pfam" id="PF00069">
    <property type="entry name" value="Pkinase"/>
    <property type="match status" value="1"/>
</dbReference>
<dbReference type="Pfam" id="PF08263">
    <property type="entry name" value="LRRNT_2"/>
    <property type="match status" value="1"/>
</dbReference>
<feature type="compositionally biased region" description="Polar residues" evidence="7">
    <location>
        <begin position="642"/>
        <end position="654"/>
    </location>
</feature>
<evidence type="ECO:0000256" key="5">
    <source>
        <dbReference type="ARBA" id="ARBA00022989"/>
    </source>
</evidence>
<reference evidence="10 11" key="1">
    <citation type="submission" date="2024-11" db="EMBL/GenBank/DDBJ databases">
        <title>A near-complete genome assembly of Cinchona calisaya.</title>
        <authorList>
            <person name="Lian D.C."/>
            <person name="Zhao X.W."/>
            <person name="Wei L."/>
        </authorList>
    </citation>
    <scope>NUCLEOTIDE SEQUENCE [LARGE SCALE GENOMIC DNA]</scope>
    <source>
        <tissue evidence="10">Nenye</tissue>
    </source>
</reference>